<feature type="binding site" evidence="3">
    <location>
        <position position="328"/>
    </location>
    <ligand>
        <name>Zn(2+)</name>
        <dbReference type="ChEBI" id="CHEBI:29105"/>
        <label>2</label>
    </ligand>
</feature>
<feature type="chain" id="PRO_5010267950" evidence="6">
    <location>
        <begin position="20"/>
        <end position="498"/>
    </location>
</feature>
<feature type="binding site" evidence="3">
    <location>
        <position position="173"/>
    </location>
    <ligand>
        <name>Mg(2+)</name>
        <dbReference type="ChEBI" id="CHEBI:18420"/>
    </ligand>
</feature>
<keyword evidence="6" id="KW-0732">Signal</keyword>
<dbReference type="EMBL" id="FPBD01000001">
    <property type="protein sequence ID" value="SFT41460.1"/>
    <property type="molecule type" value="Genomic_DNA"/>
</dbReference>
<feature type="region of interest" description="Disordered" evidence="5">
    <location>
        <begin position="224"/>
        <end position="244"/>
    </location>
</feature>
<keyword evidence="3" id="KW-0460">Magnesium</keyword>
<comment type="cofactor">
    <cofactor evidence="3">
        <name>Zn(2+)</name>
        <dbReference type="ChEBI" id="CHEBI:29105"/>
    </cofactor>
    <text evidence="3">Binds 2 Zn(2+) ions.</text>
</comment>
<feature type="binding site" evidence="3">
    <location>
        <position position="171"/>
    </location>
    <ligand>
        <name>Mg(2+)</name>
        <dbReference type="ChEBI" id="CHEBI:18420"/>
    </ligand>
</feature>
<dbReference type="SMART" id="SM00098">
    <property type="entry name" value="alkPPc"/>
    <property type="match status" value="1"/>
</dbReference>
<evidence type="ECO:0000313" key="7">
    <source>
        <dbReference type="EMBL" id="SFT41460.1"/>
    </source>
</evidence>
<protein>
    <submittedName>
        <fullName evidence="7">Alkaline phosphatase</fullName>
    </submittedName>
</protein>
<dbReference type="CDD" id="cd16012">
    <property type="entry name" value="ALP"/>
    <property type="match status" value="1"/>
</dbReference>
<evidence type="ECO:0000256" key="3">
    <source>
        <dbReference type="PIRSR" id="PIRSR601952-2"/>
    </source>
</evidence>
<name>A0A1I6XT00_9HYPH</name>
<evidence type="ECO:0000256" key="6">
    <source>
        <dbReference type="SAM" id="SignalP"/>
    </source>
</evidence>
<dbReference type="GO" id="GO:0004035">
    <property type="term" value="F:alkaline phosphatase activity"/>
    <property type="evidence" value="ECO:0007669"/>
    <property type="project" value="TreeGrafter"/>
</dbReference>
<feature type="binding site" evidence="3">
    <location>
        <position position="366"/>
    </location>
    <ligand>
        <name>Zn(2+)</name>
        <dbReference type="ChEBI" id="CHEBI:29105"/>
        <label>2</label>
    </ligand>
</feature>
<feature type="binding site" evidence="3">
    <location>
        <position position="365"/>
    </location>
    <ligand>
        <name>Zn(2+)</name>
        <dbReference type="ChEBI" id="CHEBI:29105"/>
        <label>2</label>
    </ligand>
</feature>
<dbReference type="PANTHER" id="PTHR11596:SF5">
    <property type="entry name" value="ALKALINE PHOSPHATASE"/>
    <property type="match status" value="1"/>
</dbReference>
<keyword evidence="1" id="KW-0597">Phosphoprotein</keyword>
<evidence type="ECO:0000256" key="4">
    <source>
        <dbReference type="RuleBase" id="RU003946"/>
    </source>
</evidence>
<feature type="active site" description="Phosphoserine intermediate" evidence="2">
    <location>
        <position position="110"/>
    </location>
</feature>
<dbReference type="Pfam" id="PF00245">
    <property type="entry name" value="Alk_phosphatase"/>
    <property type="match status" value="1"/>
</dbReference>
<dbReference type="RefSeq" id="WP_054782573.1">
    <property type="nucleotide sequence ID" value="NZ_FPBD01000001.1"/>
</dbReference>
<feature type="compositionally biased region" description="Basic and acidic residues" evidence="5">
    <location>
        <begin position="230"/>
        <end position="244"/>
    </location>
</feature>
<organism evidence="7 8">
    <name type="scientific">Pseudovibrio denitrificans</name>
    <dbReference type="NCBI Taxonomy" id="258256"/>
    <lineage>
        <taxon>Bacteria</taxon>
        <taxon>Pseudomonadati</taxon>
        <taxon>Pseudomonadota</taxon>
        <taxon>Alphaproteobacteria</taxon>
        <taxon>Hyphomicrobiales</taxon>
        <taxon>Stappiaceae</taxon>
        <taxon>Pseudovibrio</taxon>
    </lineage>
</organism>
<accession>A0A1I6XT00</accession>
<proteinExistence type="inferred from homology"/>
<keyword evidence="3" id="KW-0862">Zinc</keyword>
<evidence type="ECO:0000256" key="1">
    <source>
        <dbReference type="ARBA" id="ARBA00022553"/>
    </source>
</evidence>
<dbReference type="PANTHER" id="PTHR11596">
    <property type="entry name" value="ALKALINE PHOSPHATASE"/>
    <property type="match status" value="1"/>
</dbReference>
<feature type="binding site" evidence="3">
    <location>
        <position position="60"/>
    </location>
    <ligand>
        <name>Zn(2+)</name>
        <dbReference type="ChEBI" id="CHEBI:29105"/>
        <label>2</label>
    </ligand>
</feature>
<keyword evidence="3" id="KW-0479">Metal-binding</keyword>
<evidence type="ECO:0000256" key="5">
    <source>
        <dbReference type="SAM" id="MobiDB-lite"/>
    </source>
</evidence>
<reference evidence="8" key="1">
    <citation type="submission" date="2016-10" db="EMBL/GenBank/DDBJ databases">
        <authorList>
            <person name="Varghese N."/>
            <person name="Submissions S."/>
        </authorList>
    </citation>
    <scope>NUCLEOTIDE SEQUENCE [LARGE SCALE GENOMIC DNA]</scope>
    <source>
        <strain evidence="8">DSM 17465</strain>
    </source>
</reference>
<sequence length="498" mass="53656">MRVPLAAVLLTCSTALAWAEPDFPQKNNRWFEAAEAEIQNKLAQQPITKPAKNIILMIADGNGIATNYATRIFQGQQNGLLGEENVLPQEAFPHSALVKTYNVNAQTPDSAGTGTAFHSGVKTKSGVLGVDETVNFADCSAVEAGSVATIAEVLAAQGKAVGIITTASLTDATPASAYAHVASRRYEDDASVPEGCDVPDIAVQLLDQIKNGTIDIAMGGGRRHMLPETATDKDSKDRNRRDGRNLIDEAKEFGATYVWDEKSFSELDPSAGKPVLGVFSSGHMDYDYDRKDQPSLAEMVKLTIESLQDNENGFYMLVEGGRVDHANHAGNLFRALTDGVAFAEAVAMAEQMTSDQDTLIIVTADHAHTLSFNGYCGRGSPINGLCMGIDNNGVKHTDEMLLGLDGKPFTVAGYLNGTGSILTEENNWFGTRPVVSQEEALDPDYKQQSLLPLDKETHAGTDVAVYAKGPWAHLFDGTIEQNYIFNVMNYAANAKEEE</sequence>
<dbReference type="Proteomes" id="UP000183371">
    <property type="component" value="Unassembled WGS sequence"/>
</dbReference>
<evidence type="ECO:0000313" key="8">
    <source>
        <dbReference type="Proteomes" id="UP000183371"/>
    </source>
</evidence>
<evidence type="ECO:0000256" key="2">
    <source>
        <dbReference type="PIRSR" id="PIRSR601952-1"/>
    </source>
</evidence>
<keyword evidence="8" id="KW-1185">Reference proteome</keyword>
<feature type="signal peptide" evidence="6">
    <location>
        <begin position="1"/>
        <end position="19"/>
    </location>
</feature>
<feature type="binding site" evidence="3">
    <location>
        <position position="458"/>
    </location>
    <ligand>
        <name>Zn(2+)</name>
        <dbReference type="ChEBI" id="CHEBI:29105"/>
        <label>2</label>
    </ligand>
</feature>
<feature type="binding site" evidence="3">
    <location>
        <position position="60"/>
    </location>
    <ligand>
        <name>Mg(2+)</name>
        <dbReference type="ChEBI" id="CHEBI:18420"/>
    </ligand>
</feature>
<comment type="cofactor">
    <cofactor evidence="3">
        <name>Mg(2+)</name>
        <dbReference type="ChEBI" id="CHEBI:18420"/>
    </cofactor>
    <text evidence="3">Binds 1 Mg(2+) ion.</text>
</comment>
<feature type="binding site" evidence="3">
    <location>
        <position position="324"/>
    </location>
    <ligand>
        <name>Zn(2+)</name>
        <dbReference type="ChEBI" id="CHEBI:29105"/>
        <label>2</label>
    </ligand>
</feature>
<dbReference type="GO" id="GO:0046872">
    <property type="term" value="F:metal ion binding"/>
    <property type="evidence" value="ECO:0007669"/>
    <property type="project" value="UniProtKB-KW"/>
</dbReference>
<dbReference type="SUPFAM" id="SSF53649">
    <property type="entry name" value="Alkaline phosphatase-like"/>
    <property type="match status" value="1"/>
</dbReference>
<dbReference type="AlphaFoldDB" id="A0A1I6XT00"/>
<dbReference type="Gene3D" id="3.40.720.10">
    <property type="entry name" value="Alkaline Phosphatase, subunit A"/>
    <property type="match status" value="1"/>
</dbReference>
<gene>
    <name evidence="7" type="ORF">SAMN05444141_101417</name>
</gene>
<dbReference type="InterPro" id="IPR017850">
    <property type="entry name" value="Alkaline_phosphatase_core_sf"/>
</dbReference>
<dbReference type="InterPro" id="IPR001952">
    <property type="entry name" value="Alkaline_phosphatase"/>
</dbReference>
<comment type="similarity">
    <text evidence="4">Belongs to the alkaline phosphatase family.</text>
</comment>
<feature type="binding site" evidence="3">
    <location>
        <position position="319"/>
    </location>
    <ligand>
        <name>Mg(2+)</name>
        <dbReference type="ChEBI" id="CHEBI:18420"/>
    </ligand>
</feature>
<dbReference type="PRINTS" id="PR00113">
    <property type="entry name" value="ALKPHPHTASE"/>
</dbReference>